<dbReference type="InterPro" id="IPR000700">
    <property type="entry name" value="PAS-assoc_C"/>
</dbReference>
<dbReference type="InterPro" id="IPR052155">
    <property type="entry name" value="Biofilm_reg_signaling"/>
</dbReference>
<evidence type="ECO:0000256" key="2">
    <source>
        <dbReference type="SAM" id="Phobius"/>
    </source>
</evidence>
<feature type="coiled-coil region" evidence="1">
    <location>
        <begin position="229"/>
        <end position="259"/>
    </location>
</feature>
<evidence type="ECO:0000313" key="4">
    <source>
        <dbReference type="EMBL" id="KKK70112.1"/>
    </source>
</evidence>
<dbReference type="NCBIfam" id="TIGR00229">
    <property type="entry name" value="sensory_box"/>
    <property type="match status" value="1"/>
</dbReference>
<protein>
    <recommendedName>
        <fullName evidence="3">PAC domain-containing protein</fullName>
    </recommendedName>
</protein>
<name>A0A0F8XM17_9ZZZZ</name>
<evidence type="ECO:0000256" key="1">
    <source>
        <dbReference type="SAM" id="Coils"/>
    </source>
</evidence>
<keyword evidence="2" id="KW-0812">Transmembrane</keyword>
<proteinExistence type="predicted"/>
<dbReference type="InterPro" id="IPR035965">
    <property type="entry name" value="PAS-like_dom_sf"/>
</dbReference>
<feature type="coiled-coil region" evidence="1">
    <location>
        <begin position="88"/>
        <end position="129"/>
    </location>
</feature>
<feature type="transmembrane region" description="Helical" evidence="2">
    <location>
        <begin position="12"/>
        <end position="29"/>
    </location>
</feature>
<accession>A0A0F8XM17</accession>
<dbReference type="AlphaFoldDB" id="A0A0F8XM17"/>
<keyword evidence="2" id="KW-0472">Membrane</keyword>
<reference evidence="4" key="1">
    <citation type="journal article" date="2015" name="Nature">
        <title>Complex archaea that bridge the gap between prokaryotes and eukaryotes.</title>
        <authorList>
            <person name="Spang A."/>
            <person name="Saw J.H."/>
            <person name="Jorgensen S.L."/>
            <person name="Zaremba-Niedzwiedzka K."/>
            <person name="Martijn J."/>
            <person name="Lind A.E."/>
            <person name="van Eijk R."/>
            <person name="Schleper C."/>
            <person name="Guy L."/>
            <person name="Ettema T.J."/>
        </authorList>
    </citation>
    <scope>NUCLEOTIDE SEQUENCE</scope>
</reference>
<dbReference type="PROSITE" id="PS50096">
    <property type="entry name" value="IQ"/>
    <property type="match status" value="1"/>
</dbReference>
<sequence length="266" mass="31232">MGNGKGKGFSINAKTIILILLFLDVGFTIKMINKYNSMRDAAYVREKTFEEQMEKRVMRAFGSVEEMYKIVEDTARQRGESEEFANSVRKQDEKIRRINKELEHAKTQLEEEKTQLQKSERHKRQLLKSLKEGIYQCEPGVEGRFTWVNQACAEMFGYKSPEGMIGTKVRNIYVDQGDRKRLVKKLEKDGVWKNFASFCKKKDGERFYTERTSNMVKNEEGEAVRIEGIIRDITERKRLEKELQESEEQKRQLLNSLKEGVYQCEP</sequence>
<dbReference type="PANTHER" id="PTHR44757">
    <property type="entry name" value="DIGUANYLATE CYCLASE DGCP"/>
    <property type="match status" value="1"/>
</dbReference>
<dbReference type="SUPFAM" id="SSF55785">
    <property type="entry name" value="PYP-like sensor domain (PAS domain)"/>
    <property type="match status" value="1"/>
</dbReference>
<dbReference type="CDD" id="cd00130">
    <property type="entry name" value="PAS"/>
    <property type="match status" value="1"/>
</dbReference>
<dbReference type="Gene3D" id="1.20.5.110">
    <property type="match status" value="1"/>
</dbReference>
<keyword evidence="1" id="KW-0175">Coiled coil</keyword>
<dbReference type="PANTHER" id="PTHR44757:SF2">
    <property type="entry name" value="BIOFILM ARCHITECTURE MAINTENANCE PROTEIN MBAA"/>
    <property type="match status" value="1"/>
</dbReference>
<dbReference type="SMART" id="SM00091">
    <property type="entry name" value="PAS"/>
    <property type="match status" value="1"/>
</dbReference>
<dbReference type="Pfam" id="PF13426">
    <property type="entry name" value="PAS_9"/>
    <property type="match status" value="1"/>
</dbReference>
<feature type="domain" description="PAC" evidence="3">
    <location>
        <begin position="193"/>
        <end position="245"/>
    </location>
</feature>
<gene>
    <name evidence="4" type="ORF">LCGC14_2927250</name>
</gene>
<dbReference type="Gene3D" id="3.30.450.20">
    <property type="entry name" value="PAS domain"/>
    <property type="match status" value="1"/>
</dbReference>
<evidence type="ECO:0000259" key="3">
    <source>
        <dbReference type="PROSITE" id="PS50113"/>
    </source>
</evidence>
<feature type="non-terminal residue" evidence="4">
    <location>
        <position position="266"/>
    </location>
</feature>
<organism evidence="4">
    <name type="scientific">marine sediment metagenome</name>
    <dbReference type="NCBI Taxonomy" id="412755"/>
    <lineage>
        <taxon>unclassified sequences</taxon>
        <taxon>metagenomes</taxon>
        <taxon>ecological metagenomes</taxon>
    </lineage>
</organism>
<comment type="caution">
    <text evidence="4">The sequence shown here is derived from an EMBL/GenBank/DDBJ whole genome shotgun (WGS) entry which is preliminary data.</text>
</comment>
<dbReference type="InterPro" id="IPR000014">
    <property type="entry name" value="PAS"/>
</dbReference>
<dbReference type="PROSITE" id="PS50113">
    <property type="entry name" value="PAC"/>
    <property type="match status" value="1"/>
</dbReference>
<keyword evidence="2" id="KW-1133">Transmembrane helix</keyword>
<dbReference type="EMBL" id="LAZR01058333">
    <property type="protein sequence ID" value="KKK70112.1"/>
    <property type="molecule type" value="Genomic_DNA"/>
</dbReference>